<evidence type="ECO:0000313" key="5">
    <source>
        <dbReference type="Proteomes" id="UP000177197"/>
    </source>
</evidence>
<comment type="caution">
    <text evidence="4">The sequence shown here is derived from an EMBL/GenBank/DDBJ whole genome shotgun (WGS) entry which is preliminary data.</text>
</comment>
<dbReference type="GO" id="GO:0019305">
    <property type="term" value="P:dTDP-rhamnose biosynthetic process"/>
    <property type="evidence" value="ECO:0007669"/>
    <property type="project" value="UniProtKB-UniPathway"/>
</dbReference>
<dbReference type="GO" id="GO:0008831">
    <property type="term" value="F:dTDP-4-dehydrorhamnose reductase activity"/>
    <property type="evidence" value="ECO:0007669"/>
    <property type="project" value="UniProtKB-EC"/>
</dbReference>
<dbReference type="Pfam" id="PF04321">
    <property type="entry name" value="RmlD_sub_bind"/>
    <property type="match status" value="1"/>
</dbReference>
<dbReference type="PANTHER" id="PTHR10491:SF4">
    <property type="entry name" value="METHIONINE ADENOSYLTRANSFERASE 2 SUBUNIT BETA"/>
    <property type="match status" value="1"/>
</dbReference>
<evidence type="ECO:0000256" key="2">
    <source>
        <dbReference type="RuleBase" id="RU364082"/>
    </source>
</evidence>
<dbReference type="Proteomes" id="UP000177197">
    <property type="component" value="Unassembled WGS sequence"/>
</dbReference>
<comment type="similarity">
    <text evidence="1 2">Belongs to the dTDP-4-dehydrorhamnose reductase family.</text>
</comment>
<evidence type="ECO:0000313" key="4">
    <source>
        <dbReference type="EMBL" id="OGD40767.1"/>
    </source>
</evidence>
<evidence type="ECO:0000259" key="3">
    <source>
        <dbReference type="Pfam" id="PF04321"/>
    </source>
</evidence>
<comment type="function">
    <text evidence="2">Catalyzes the reduction of dTDP-6-deoxy-L-lyxo-4-hexulose to yield dTDP-L-rhamnose.</text>
</comment>
<dbReference type="Gene3D" id="3.40.50.720">
    <property type="entry name" value="NAD(P)-binding Rossmann-like Domain"/>
    <property type="match status" value="1"/>
</dbReference>
<dbReference type="InterPro" id="IPR029903">
    <property type="entry name" value="RmlD-like-bd"/>
</dbReference>
<dbReference type="PANTHER" id="PTHR10491">
    <property type="entry name" value="DTDP-4-DEHYDRORHAMNOSE REDUCTASE"/>
    <property type="match status" value="1"/>
</dbReference>
<accession>A0A1F5CD38</accession>
<dbReference type="UniPathway" id="UPA00124"/>
<keyword evidence="2" id="KW-0521">NADP</keyword>
<proteinExistence type="inferred from homology"/>
<dbReference type="EMBL" id="MEYV01000001">
    <property type="protein sequence ID" value="OGD40767.1"/>
    <property type="molecule type" value="Genomic_DNA"/>
</dbReference>
<dbReference type="SUPFAM" id="SSF51735">
    <property type="entry name" value="NAD(P)-binding Rossmann-fold domains"/>
    <property type="match status" value="1"/>
</dbReference>
<dbReference type="InterPro" id="IPR005913">
    <property type="entry name" value="dTDP_dehydrorham_reduct"/>
</dbReference>
<evidence type="ECO:0000256" key="1">
    <source>
        <dbReference type="ARBA" id="ARBA00010944"/>
    </source>
</evidence>
<dbReference type="AlphaFoldDB" id="A0A1F5CD38"/>
<sequence length="241" mass="27062">MNKIQKILMTGGSGLLGSYVLKIDPDIIAPSHLELDITDFDAIIAAIEKYKPDILLHLAAATKPPEHERNPEPGLRVNIIGTANLALACHRFGVRLVYTSTDYLYIGSGPHTETEPIFPPYRFAWSKLGGECAVSMLSNYLILRLDFGPIPFPHEKVYKDQYNSKLYVDEITPLVLTAAKSKVTGIMNIGGPRISLEAYARRTRPDIETIPKPEWVPPDTNFDLTRMKQELKIDENSLFKR</sequence>
<name>A0A1F5CD38_9BACT</name>
<feature type="domain" description="RmlD-like substrate binding" evidence="3">
    <location>
        <begin position="6"/>
        <end position="145"/>
    </location>
</feature>
<comment type="pathway">
    <text evidence="2">Carbohydrate biosynthesis; dTDP-L-rhamnose biosynthesis.</text>
</comment>
<dbReference type="InterPro" id="IPR036291">
    <property type="entry name" value="NAD(P)-bd_dom_sf"/>
</dbReference>
<gene>
    <name evidence="4" type="ORF">A3I30_01695</name>
</gene>
<reference evidence="4 5" key="1">
    <citation type="journal article" date="2016" name="Nat. Commun.">
        <title>Thousands of microbial genomes shed light on interconnected biogeochemical processes in an aquifer system.</title>
        <authorList>
            <person name="Anantharaman K."/>
            <person name="Brown C.T."/>
            <person name="Hug L.A."/>
            <person name="Sharon I."/>
            <person name="Castelle C.J."/>
            <person name="Probst A.J."/>
            <person name="Thomas B.C."/>
            <person name="Singh A."/>
            <person name="Wilkins M.J."/>
            <person name="Karaoz U."/>
            <person name="Brodie E.L."/>
            <person name="Williams K.H."/>
            <person name="Hubbard S.S."/>
            <person name="Banfield J.F."/>
        </authorList>
    </citation>
    <scope>NUCLEOTIDE SEQUENCE [LARGE SCALE GENOMIC DNA]</scope>
</reference>
<keyword evidence="2" id="KW-0560">Oxidoreductase</keyword>
<organism evidence="4 5">
    <name type="scientific">Candidatus Azambacteria bacterium RIFCSPLOWO2_02_FULL_44_14</name>
    <dbReference type="NCBI Taxonomy" id="1797306"/>
    <lineage>
        <taxon>Bacteria</taxon>
        <taxon>Candidatus Azamiibacteriota</taxon>
    </lineage>
</organism>
<dbReference type="EC" id="1.1.1.133" evidence="2"/>
<protein>
    <recommendedName>
        <fullName evidence="2">dTDP-4-dehydrorhamnose reductase</fullName>
        <ecNumber evidence="2">1.1.1.133</ecNumber>
    </recommendedName>
</protein>